<keyword evidence="4" id="KW-0963">Cytoplasm</keyword>
<evidence type="ECO:0000256" key="1">
    <source>
        <dbReference type="ARBA" id="ARBA00001968"/>
    </source>
</evidence>
<dbReference type="PANTHER" id="PTHR43213:SF5">
    <property type="entry name" value="BIFUNCTIONAL DTTP_UTP PYROPHOSPHATASE_METHYLTRANSFERASE PROTEIN-RELATED"/>
    <property type="match status" value="1"/>
</dbReference>
<dbReference type="GO" id="GO:0047429">
    <property type="term" value="F:nucleoside triphosphate diphosphatase activity"/>
    <property type="evidence" value="ECO:0007669"/>
    <property type="project" value="UniProtKB-EC"/>
</dbReference>
<dbReference type="EC" id="3.6.1.9" evidence="4"/>
<evidence type="ECO:0000256" key="2">
    <source>
        <dbReference type="ARBA" id="ARBA00022801"/>
    </source>
</evidence>
<evidence type="ECO:0000313" key="5">
    <source>
        <dbReference type="EMBL" id="SOH93269.1"/>
    </source>
</evidence>
<dbReference type="AlphaFoldDB" id="A0A2C9CSC3"/>
<sequence length="198" mass="21566">MTDLILASSSSARSKMLRDAGVAHRVDVSRVDEDAVKRAMLAEGAPPRDIADKLAELKGLRVSARNGSDFVLSADQVLVSAGKLYDKAQNADELRAQLRELRGTSHELLSAAVICEGGRPVWRHIGRAQLIMRSFSDTYLEEYVTDGGAALFETVGGYKLEEKGAQLFSRVQGDYFSVLGLPLLEVLGFLRARGILTE</sequence>
<dbReference type="SUPFAM" id="SSF52972">
    <property type="entry name" value="ITPase-like"/>
    <property type="match status" value="1"/>
</dbReference>
<dbReference type="Proteomes" id="UP000220034">
    <property type="component" value="Unassembled WGS sequence"/>
</dbReference>
<name>A0A2C9CSC3_9RHOB</name>
<accession>A0A2C9CSC3</accession>
<reference evidence="6" key="1">
    <citation type="submission" date="2017-09" db="EMBL/GenBank/DDBJ databases">
        <authorList>
            <person name="Varghese N."/>
            <person name="Submissions S."/>
        </authorList>
    </citation>
    <scope>NUCLEOTIDE SEQUENCE [LARGE SCALE GENOMIC DNA]</scope>
    <source>
        <strain evidence="6">C7</strain>
    </source>
</reference>
<keyword evidence="3 4" id="KW-0546">Nucleotide metabolism</keyword>
<evidence type="ECO:0000313" key="6">
    <source>
        <dbReference type="Proteomes" id="UP000220034"/>
    </source>
</evidence>
<dbReference type="Pfam" id="PF02545">
    <property type="entry name" value="Maf"/>
    <property type="match status" value="1"/>
</dbReference>
<dbReference type="RefSeq" id="WP_097928786.1">
    <property type="nucleotide sequence ID" value="NZ_OCTN01000001.1"/>
</dbReference>
<dbReference type="PANTHER" id="PTHR43213">
    <property type="entry name" value="BIFUNCTIONAL DTTP/UTP PYROPHOSPHATASE/METHYLTRANSFERASE PROTEIN-RELATED"/>
    <property type="match status" value="1"/>
</dbReference>
<comment type="cofactor">
    <cofactor evidence="1 4">
        <name>a divalent metal cation</name>
        <dbReference type="ChEBI" id="CHEBI:60240"/>
    </cofactor>
</comment>
<comment type="catalytic activity">
    <reaction evidence="4">
        <text>a ribonucleoside 5'-triphosphate + H2O = a ribonucleoside 5'-phosphate + diphosphate + H(+)</text>
        <dbReference type="Rhea" id="RHEA:23996"/>
        <dbReference type="ChEBI" id="CHEBI:15377"/>
        <dbReference type="ChEBI" id="CHEBI:15378"/>
        <dbReference type="ChEBI" id="CHEBI:33019"/>
        <dbReference type="ChEBI" id="CHEBI:58043"/>
        <dbReference type="ChEBI" id="CHEBI:61557"/>
        <dbReference type="EC" id="3.6.1.9"/>
    </reaction>
</comment>
<dbReference type="GO" id="GO:0005737">
    <property type="term" value="C:cytoplasm"/>
    <property type="evidence" value="ECO:0007669"/>
    <property type="project" value="UniProtKB-SubCell"/>
</dbReference>
<protein>
    <recommendedName>
        <fullName evidence="4">Nucleoside triphosphate pyrophosphatase</fullName>
        <ecNumber evidence="4">3.6.1.9</ecNumber>
    </recommendedName>
    <alternativeName>
        <fullName evidence="4">Nucleotide pyrophosphatase</fullName>
        <shortName evidence="4">Nucleotide PPase</shortName>
    </alternativeName>
</protein>
<dbReference type="EMBL" id="OCTN01000001">
    <property type="protein sequence ID" value="SOH93269.1"/>
    <property type="molecule type" value="Genomic_DNA"/>
</dbReference>
<keyword evidence="2 4" id="KW-0378">Hydrolase</keyword>
<dbReference type="Gene3D" id="3.90.950.10">
    <property type="match status" value="1"/>
</dbReference>
<keyword evidence="6" id="KW-1185">Reference proteome</keyword>
<proteinExistence type="inferred from homology"/>
<dbReference type="HAMAP" id="MF_00528">
    <property type="entry name" value="Maf"/>
    <property type="match status" value="1"/>
</dbReference>
<dbReference type="InterPro" id="IPR003697">
    <property type="entry name" value="Maf-like"/>
</dbReference>
<comment type="subcellular location">
    <subcellularLocation>
        <location evidence="4">Cytoplasm</location>
    </subcellularLocation>
</comment>
<organism evidence="5 6">
    <name type="scientific">Pontivivens marinum</name>
    <dbReference type="NCBI Taxonomy" id="1690039"/>
    <lineage>
        <taxon>Bacteria</taxon>
        <taxon>Pseudomonadati</taxon>
        <taxon>Pseudomonadota</taxon>
        <taxon>Alphaproteobacteria</taxon>
        <taxon>Rhodobacterales</taxon>
        <taxon>Paracoccaceae</taxon>
        <taxon>Pontivivens</taxon>
    </lineage>
</organism>
<dbReference type="InterPro" id="IPR029001">
    <property type="entry name" value="ITPase-like_fam"/>
</dbReference>
<evidence type="ECO:0000256" key="4">
    <source>
        <dbReference type="HAMAP-Rule" id="MF_00528"/>
    </source>
</evidence>
<comment type="catalytic activity">
    <reaction evidence="4">
        <text>a 2'-deoxyribonucleoside 5'-triphosphate + H2O = a 2'-deoxyribonucleoside 5'-phosphate + diphosphate + H(+)</text>
        <dbReference type="Rhea" id="RHEA:44644"/>
        <dbReference type="ChEBI" id="CHEBI:15377"/>
        <dbReference type="ChEBI" id="CHEBI:15378"/>
        <dbReference type="ChEBI" id="CHEBI:33019"/>
        <dbReference type="ChEBI" id="CHEBI:61560"/>
        <dbReference type="ChEBI" id="CHEBI:65317"/>
        <dbReference type="EC" id="3.6.1.9"/>
    </reaction>
</comment>
<dbReference type="GO" id="GO:0009117">
    <property type="term" value="P:nucleotide metabolic process"/>
    <property type="evidence" value="ECO:0007669"/>
    <property type="project" value="UniProtKB-KW"/>
</dbReference>
<comment type="function">
    <text evidence="4">Nucleoside triphosphate pyrophosphatase. May have a dual role in cell division arrest and in preventing the incorporation of modified nucleotides into cellular nucleic acids.</text>
</comment>
<comment type="similarity">
    <text evidence="4">Belongs to the Maf family.</text>
</comment>
<dbReference type="CDD" id="cd00555">
    <property type="entry name" value="Maf"/>
    <property type="match status" value="1"/>
</dbReference>
<dbReference type="OrthoDB" id="9813962at2"/>
<evidence type="ECO:0000256" key="3">
    <source>
        <dbReference type="ARBA" id="ARBA00023080"/>
    </source>
</evidence>
<gene>
    <name evidence="5" type="ORF">SAMN06273572_1011125</name>
</gene>
<dbReference type="PIRSF" id="PIRSF006305">
    <property type="entry name" value="Maf"/>
    <property type="match status" value="1"/>
</dbReference>
<feature type="active site" description="Proton acceptor" evidence="4">
    <location>
        <position position="75"/>
    </location>
</feature>
<comment type="caution">
    <text evidence="4">Lacks conserved residue(s) required for the propagation of feature annotation.</text>
</comment>